<feature type="signal peptide" evidence="3">
    <location>
        <begin position="1"/>
        <end position="20"/>
    </location>
</feature>
<dbReference type="Proteomes" id="UP000266118">
    <property type="component" value="Chromosome"/>
</dbReference>
<keyword evidence="5" id="KW-1185">Reference proteome</keyword>
<keyword evidence="1" id="KW-0479">Metal-binding</keyword>
<keyword evidence="2" id="KW-0325">Glycoprotein</keyword>
<protein>
    <recommendedName>
        <fullName evidence="6">Pectate lyase</fullName>
    </recommendedName>
</protein>
<dbReference type="Gene3D" id="2.160.20.10">
    <property type="entry name" value="Single-stranded right-handed beta-helix, Pectin lyase-like"/>
    <property type="match status" value="1"/>
</dbReference>
<proteinExistence type="predicted"/>
<dbReference type="GO" id="GO:0046872">
    <property type="term" value="F:metal ion binding"/>
    <property type="evidence" value="ECO:0007669"/>
    <property type="project" value="UniProtKB-KW"/>
</dbReference>
<dbReference type="OrthoDB" id="9803616at2"/>
<organism evidence="4 5">
    <name type="scientific">Arachidicoccus soli</name>
    <dbReference type="NCBI Taxonomy" id="2341117"/>
    <lineage>
        <taxon>Bacteria</taxon>
        <taxon>Pseudomonadati</taxon>
        <taxon>Bacteroidota</taxon>
        <taxon>Chitinophagia</taxon>
        <taxon>Chitinophagales</taxon>
        <taxon>Chitinophagaceae</taxon>
        <taxon>Arachidicoccus</taxon>
    </lineage>
</organism>
<gene>
    <name evidence="4" type="ORF">D6B99_08450</name>
</gene>
<dbReference type="EMBL" id="CP032489">
    <property type="protein sequence ID" value="AYD47633.1"/>
    <property type="molecule type" value="Genomic_DNA"/>
</dbReference>
<dbReference type="KEGG" id="ark:D6B99_08450"/>
<dbReference type="AlphaFoldDB" id="A0A386HPE5"/>
<dbReference type="InterPro" id="IPR012334">
    <property type="entry name" value="Pectin_lyas_fold"/>
</dbReference>
<evidence type="ECO:0008006" key="6">
    <source>
        <dbReference type="Google" id="ProtNLM"/>
    </source>
</evidence>
<evidence type="ECO:0000256" key="1">
    <source>
        <dbReference type="ARBA" id="ARBA00022723"/>
    </source>
</evidence>
<dbReference type="PANTHER" id="PTHR42970">
    <property type="entry name" value="PECTATE LYASE C-RELATED"/>
    <property type="match status" value="1"/>
</dbReference>
<evidence type="ECO:0000313" key="4">
    <source>
        <dbReference type="EMBL" id="AYD47633.1"/>
    </source>
</evidence>
<keyword evidence="3" id="KW-0732">Signal</keyword>
<evidence type="ECO:0000256" key="3">
    <source>
        <dbReference type="SAM" id="SignalP"/>
    </source>
</evidence>
<accession>A0A386HPE5</accession>
<evidence type="ECO:0000256" key="2">
    <source>
        <dbReference type="ARBA" id="ARBA00023180"/>
    </source>
</evidence>
<feature type="chain" id="PRO_5017195168" description="Pectate lyase" evidence="3">
    <location>
        <begin position="21"/>
        <end position="360"/>
    </location>
</feature>
<dbReference type="InterPro" id="IPR052063">
    <property type="entry name" value="Polysaccharide_Lyase_1"/>
</dbReference>
<name>A0A386HPE5_9BACT</name>
<dbReference type="RefSeq" id="WP_119986967.1">
    <property type="nucleotide sequence ID" value="NZ_CP032489.1"/>
</dbReference>
<evidence type="ECO:0000313" key="5">
    <source>
        <dbReference type="Proteomes" id="UP000266118"/>
    </source>
</evidence>
<dbReference type="SUPFAM" id="SSF51126">
    <property type="entry name" value="Pectin lyase-like"/>
    <property type="match status" value="1"/>
</dbReference>
<dbReference type="PANTHER" id="PTHR42970:SF1">
    <property type="entry name" value="PECTATE LYASE C-RELATED"/>
    <property type="match status" value="1"/>
</dbReference>
<sequence>MKNLSVFILLLFIFINPSFSQTPSFKGAEGYGATAVGGRGGKIFHVTNLNDEGTGSFREAVSVPNRIVVFDVNGIIHLKSGVNVSSNITINGQTAPGNGITLSGQSVRFSKAHDIVVRYLRLHGDINMSKGSCVLIADSADNIIFDHLSIAFGRWDNVHIKSSQNITLQYCIIGEAIDPQRFGALLENPRDLSIHHCLWIDNQSRNPKAKAKIQLIDNIIYNWGNSGLVGGHSSANHYQDLINNYFIAGPSSSNQFLAMFTKTDNVYHKGNYFDGNKDGKLNGRLINDDDFLHAGKGANIIKKPSNAPAINVSIEPAEKAYWDVLKNVGCSKVRDIIDQELINQLSSLGTIGAIIHSNIR</sequence>
<dbReference type="InterPro" id="IPR011050">
    <property type="entry name" value="Pectin_lyase_fold/virulence"/>
</dbReference>
<reference evidence="4 5" key="1">
    <citation type="submission" date="2018-09" db="EMBL/GenBank/DDBJ databases">
        <title>Arachidicoccus sp. nov., a bacterium isolated from soil.</title>
        <authorList>
            <person name="Weon H.-Y."/>
            <person name="Kwon S.-W."/>
            <person name="Lee S.A."/>
        </authorList>
    </citation>
    <scope>NUCLEOTIDE SEQUENCE [LARGE SCALE GENOMIC DNA]</scope>
    <source>
        <strain evidence="4 5">KIS59-12</strain>
    </source>
</reference>